<keyword evidence="5" id="KW-1185">Reference proteome</keyword>
<dbReference type="EMBL" id="MPIN01000006">
    <property type="protein sequence ID" value="OJH38009.1"/>
    <property type="molecule type" value="Genomic_DNA"/>
</dbReference>
<dbReference type="Proteomes" id="UP000182229">
    <property type="component" value="Unassembled WGS sequence"/>
</dbReference>
<dbReference type="SUPFAM" id="SSF46785">
    <property type="entry name" value="Winged helix' DNA-binding domain"/>
    <property type="match status" value="1"/>
</dbReference>
<evidence type="ECO:0000313" key="4">
    <source>
        <dbReference type="EMBL" id="OJH38009.1"/>
    </source>
</evidence>
<comment type="caution">
    <text evidence="4">The sequence shown here is derived from an EMBL/GenBank/DDBJ whole genome shotgun (WGS) entry which is preliminary data.</text>
</comment>
<dbReference type="Pfam" id="PF01022">
    <property type="entry name" value="HTH_5"/>
    <property type="match status" value="1"/>
</dbReference>
<dbReference type="InterPro" id="IPR029063">
    <property type="entry name" value="SAM-dependent_MTases_sf"/>
</dbReference>
<proteinExistence type="predicted"/>
<dbReference type="CDD" id="cd00090">
    <property type="entry name" value="HTH_ARSR"/>
    <property type="match status" value="1"/>
</dbReference>
<dbReference type="STRING" id="83449.BON30_22835"/>
<organism evidence="4 5">
    <name type="scientific">Cystobacter ferrugineus</name>
    <dbReference type="NCBI Taxonomy" id="83449"/>
    <lineage>
        <taxon>Bacteria</taxon>
        <taxon>Pseudomonadati</taxon>
        <taxon>Myxococcota</taxon>
        <taxon>Myxococcia</taxon>
        <taxon>Myxococcales</taxon>
        <taxon>Cystobacterineae</taxon>
        <taxon>Archangiaceae</taxon>
        <taxon>Cystobacter</taxon>
    </lineage>
</organism>
<dbReference type="PROSITE" id="PS50987">
    <property type="entry name" value="HTH_ARSR_2"/>
    <property type="match status" value="1"/>
</dbReference>
<dbReference type="GO" id="GO:0003700">
    <property type="term" value="F:DNA-binding transcription factor activity"/>
    <property type="evidence" value="ECO:0007669"/>
    <property type="project" value="InterPro"/>
</dbReference>
<dbReference type="SUPFAM" id="SSF53335">
    <property type="entry name" value="S-adenosyl-L-methionine-dependent methyltransferases"/>
    <property type="match status" value="1"/>
</dbReference>
<dbReference type="OrthoDB" id="9789575at2"/>
<dbReference type="AlphaFoldDB" id="A0A1L9B6W4"/>
<dbReference type="InterPro" id="IPR001845">
    <property type="entry name" value="HTH_ArsR_DNA-bd_dom"/>
</dbReference>
<accession>A0A1L9B6W4</accession>
<evidence type="ECO:0000259" key="3">
    <source>
        <dbReference type="PROSITE" id="PS50987"/>
    </source>
</evidence>
<dbReference type="GO" id="GO:0016740">
    <property type="term" value="F:transferase activity"/>
    <property type="evidence" value="ECO:0007669"/>
    <property type="project" value="UniProtKB-KW"/>
</dbReference>
<evidence type="ECO:0000256" key="2">
    <source>
        <dbReference type="SAM" id="MobiDB-lite"/>
    </source>
</evidence>
<gene>
    <name evidence="4" type="ORF">BON30_22835</name>
</gene>
<dbReference type="PANTHER" id="PTHR43861">
    <property type="entry name" value="TRANS-ACONITATE 2-METHYLTRANSFERASE-RELATED"/>
    <property type="match status" value="1"/>
</dbReference>
<dbReference type="NCBIfam" id="NF033788">
    <property type="entry name" value="HTH_metalloreg"/>
    <property type="match status" value="1"/>
</dbReference>
<dbReference type="Gene3D" id="3.40.50.150">
    <property type="entry name" value="Vaccinia Virus protein VP39"/>
    <property type="match status" value="1"/>
</dbReference>
<dbReference type="RefSeq" id="WP_071900518.1">
    <property type="nucleotide sequence ID" value="NZ_MPIN01000006.1"/>
</dbReference>
<dbReference type="InterPro" id="IPR036390">
    <property type="entry name" value="WH_DNA-bd_sf"/>
</dbReference>
<dbReference type="InterPro" id="IPR041698">
    <property type="entry name" value="Methyltransf_25"/>
</dbReference>
<feature type="region of interest" description="Disordered" evidence="2">
    <location>
        <begin position="299"/>
        <end position="318"/>
    </location>
</feature>
<reference evidence="5" key="1">
    <citation type="submission" date="2016-11" db="EMBL/GenBank/DDBJ databases">
        <authorList>
            <person name="Shukria A."/>
            <person name="Stevens D.C."/>
        </authorList>
    </citation>
    <scope>NUCLEOTIDE SEQUENCE [LARGE SCALE GENOMIC DNA]</scope>
    <source>
        <strain evidence="5">Cbfe23</strain>
    </source>
</reference>
<evidence type="ECO:0000313" key="5">
    <source>
        <dbReference type="Proteomes" id="UP000182229"/>
    </source>
</evidence>
<dbReference type="CDD" id="cd02440">
    <property type="entry name" value="AdoMet_MTases"/>
    <property type="match status" value="1"/>
</dbReference>
<reference evidence="4 5" key="2">
    <citation type="submission" date="2016-12" db="EMBL/GenBank/DDBJ databases">
        <title>Draft Genome Sequence of Cystobacter ferrugineus Strain Cbfe23.</title>
        <authorList>
            <person name="Akbar S."/>
            <person name="Dowd S.E."/>
            <person name="Stevens D.C."/>
        </authorList>
    </citation>
    <scope>NUCLEOTIDE SEQUENCE [LARGE SCALE GENOMIC DNA]</scope>
    <source>
        <strain evidence="4 5">Cbfe23</strain>
    </source>
</reference>
<feature type="domain" description="HTH arsR-type" evidence="3">
    <location>
        <begin position="1"/>
        <end position="90"/>
    </location>
</feature>
<dbReference type="PRINTS" id="PR00778">
    <property type="entry name" value="HTHARSR"/>
</dbReference>
<dbReference type="Pfam" id="PF13649">
    <property type="entry name" value="Methyltransf_25"/>
    <property type="match status" value="1"/>
</dbReference>
<protein>
    <submittedName>
        <fullName evidence="4">ArsR family transcriptional regulator</fullName>
    </submittedName>
</protein>
<sequence length="318" mass="34645">MLELTETFKALGDPTRLRILRLVGEARLNVSEVVSLVGVAQSSVSHHLTKLKALELIREERQGGFTYYSLMVDEKAPLWPLIRLAKDAPDEHGDLARLTELLQRREDALTLNEKLLEPGQSWRLWASALASLLPPLDVVDFGCGTGVLTVELARWARHVTAIDHNPAALDKARAEAGRLGLRNITFLEADLKALPLESGAQDLVVLSQSLHHVGASDRVLAEGARLLRPGGRMVVLELMPHDEQWVRSRLGHQHLGFEPAALQNAMRAAGLETPTLVAAPRDAASPFKAFLLTGTRPLAPALPPPAPLRPSPLAPRAP</sequence>
<dbReference type="InterPro" id="IPR036388">
    <property type="entry name" value="WH-like_DNA-bd_sf"/>
</dbReference>
<dbReference type="InterPro" id="IPR011991">
    <property type="entry name" value="ArsR-like_HTH"/>
</dbReference>
<feature type="compositionally biased region" description="Pro residues" evidence="2">
    <location>
        <begin position="300"/>
        <end position="318"/>
    </location>
</feature>
<keyword evidence="1" id="KW-0808">Transferase</keyword>
<dbReference type="SMART" id="SM00418">
    <property type="entry name" value="HTH_ARSR"/>
    <property type="match status" value="1"/>
</dbReference>
<name>A0A1L9B6W4_9BACT</name>
<evidence type="ECO:0000256" key="1">
    <source>
        <dbReference type="ARBA" id="ARBA00022679"/>
    </source>
</evidence>
<dbReference type="Gene3D" id="1.10.10.10">
    <property type="entry name" value="Winged helix-like DNA-binding domain superfamily/Winged helix DNA-binding domain"/>
    <property type="match status" value="1"/>
</dbReference>